<reference evidence="3 4" key="1">
    <citation type="submission" date="2010-01" db="EMBL/GenBank/DDBJ databases">
        <authorList>
            <person name="Muzny D."/>
            <person name="Qin X."/>
            <person name="Deng J."/>
            <person name="Jiang H."/>
            <person name="Liu Y."/>
            <person name="Qu J."/>
            <person name="Song X.-Z."/>
            <person name="Zhang L."/>
            <person name="Thornton R."/>
            <person name="Coyle M."/>
            <person name="Francisco L."/>
            <person name="Jackson L."/>
            <person name="Javaid M."/>
            <person name="Korchina V."/>
            <person name="Kovar C."/>
            <person name="Mata R."/>
            <person name="Mathew T."/>
            <person name="Ngo R."/>
            <person name="Nguyen L."/>
            <person name="Nguyen N."/>
            <person name="Okwuonu G."/>
            <person name="Ongeri F."/>
            <person name="Pham C."/>
            <person name="Simmons D."/>
            <person name="Wilczek-Boney K."/>
            <person name="Hale W."/>
            <person name="Jakkamsetti A."/>
            <person name="Pham P."/>
            <person name="Ruth R."/>
            <person name="San Lucas F."/>
            <person name="Warren J."/>
            <person name="Zhang J."/>
            <person name="Zhao Z."/>
            <person name="Zhou C."/>
            <person name="Zhu D."/>
            <person name="Lee S."/>
            <person name="Bess C."/>
            <person name="Blankenburg K."/>
            <person name="Forbes L."/>
            <person name="Fu Q."/>
            <person name="Gubbala S."/>
            <person name="Hirani K."/>
            <person name="Jayaseelan J.C."/>
            <person name="Lara F."/>
            <person name="Munidasa M."/>
            <person name="Palculict T."/>
            <person name="Patil S."/>
            <person name="Pu L.-L."/>
            <person name="Saada N."/>
            <person name="Tang L."/>
            <person name="Weissenberger G."/>
            <person name="Zhu Y."/>
            <person name="Hemphill L."/>
            <person name="Shang Y."/>
            <person name="Youmans B."/>
            <person name="Ayvaz T."/>
            <person name="Ross M."/>
            <person name="Santibanez J."/>
            <person name="Aqrawi P."/>
            <person name="Gross S."/>
            <person name="Joshi V."/>
            <person name="Fowler G."/>
            <person name="Nazareth L."/>
            <person name="Reid J."/>
            <person name="Worley K."/>
            <person name="Petrosino J."/>
            <person name="Highlander S."/>
            <person name="Gibbs R."/>
        </authorList>
    </citation>
    <scope>NUCLEOTIDE SEQUENCE [LARGE SCALE GENOMIC DNA]</scope>
    <source>
        <strain evidence="3 4">DSM 4582</strain>
    </source>
</reference>
<dbReference type="SUPFAM" id="SSF51679">
    <property type="entry name" value="Bacterial luciferase-like"/>
    <property type="match status" value="1"/>
</dbReference>
<keyword evidence="3" id="KW-0560">Oxidoreductase</keyword>
<dbReference type="InterPro" id="IPR019949">
    <property type="entry name" value="CmoO-like"/>
</dbReference>
<dbReference type="InterPro" id="IPR050766">
    <property type="entry name" value="Bact_Lucif_Oxidored"/>
</dbReference>
<dbReference type="GO" id="GO:0016705">
    <property type="term" value="F:oxidoreductase activity, acting on paired donors, with incorporation or reduction of molecular oxygen"/>
    <property type="evidence" value="ECO:0007669"/>
    <property type="project" value="InterPro"/>
</dbReference>
<dbReference type="NCBIfam" id="TIGR03558">
    <property type="entry name" value="oxido_grp_1"/>
    <property type="match status" value="1"/>
</dbReference>
<sequence>MELFLSQPIKRNSQVNYRLSLLDQSPIDGGQTATQALKASLAFAQAAERLGYHRLWLSEHHDSEQLAGSSPEVLIAWLLAQTSTLRIGSGGVMLQHYSPYKVAENFHLLSALAPDRVDIGIGKAPGGLPLSTQALRAHAASASAPGFPAQLQQLTHYLTHLDQRLAGREARALPCPPVAPQRFLLGASKESARLAASLGWNFVFAGFINTSAEVMRESILAFYEYSAGQGEALVSLAALAAESRQQAAEQVAEKHNFRVTLGDRHVTVGTREQAEAFVQQSGATQYRIERQPLNVLHGTSADIHRQLADIQRDLRVNEFVIHTPLTDAEVRLASIKLLAGQR</sequence>
<dbReference type="EMBL" id="ADBY01000047">
    <property type="protein sequence ID" value="EFE95498.1"/>
    <property type="molecule type" value="Genomic_DNA"/>
</dbReference>
<accession>D4E418</accession>
<dbReference type="STRING" id="667129.HMPREF0758_2918"/>
<feature type="domain" description="Luciferase-like" evidence="2">
    <location>
        <begin position="22"/>
        <end position="294"/>
    </location>
</feature>
<dbReference type="PANTHER" id="PTHR30137:SF20">
    <property type="entry name" value="N-ACETYL-S-ALKYLCYSTEINE MONOOXYGENASE"/>
    <property type="match status" value="1"/>
</dbReference>
<gene>
    <name evidence="3" type="ORF">HMPREF0758_2918</name>
</gene>
<evidence type="ECO:0000313" key="4">
    <source>
        <dbReference type="Proteomes" id="UP000005723"/>
    </source>
</evidence>
<dbReference type="PANTHER" id="PTHR30137">
    <property type="entry name" value="LUCIFERASE-LIKE MONOOXYGENASE"/>
    <property type="match status" value="1"/>
</dbReference>
<organism evidence="3 4">
    <name type="scientific">Serratia odorifera DSM 4582</name>
    <dbReference type="NCBI Taxonomy" id="667129"/>
    <lineage>
        <taxon>Bacteria</taxon>
        <taxon>Pseudomonadati</taxon>
        <taxon>Pseudomonadota</taxon>
        <taxon>Gammaproteobacteria</taxon>
        <taxon>Enterobacterales</taxon>
        <taxon>Yersiniaceae</taxon>
        <taxon>Serratia</taxon>
    </lineage>
</organism>
<dbReference type="Pfam" id="PF00296">
    <property type="entry name" value="Bac_luciferase"/>
    <property type="match status" value="1"/>
</dbReference>
<keyword evidence="4" id="KW-1185">Reference proteome</keyword>
<evidence type="ECO:0000313" key="3">
    <source>
        <dbReference type="EMBL" id="EFE95498.1"/>
    </source>
</evidence>
<comment type="caution">
    <text evidence="3">The sequence shown here is derived from an EMBL/GenBank/DDBJ whole genome shotgun (WGS) entry which is preliminary data.</text>
</comment>
<name>D4E418_SEROD</name>
<dbReference type="AlphaFoldDB" id="D4E418"/>
<dbReference type="Gene3D" id="3.20.20.30">
    <property type="entry name" value="Luciferase-like domain"/>
    <property type="match status" value="1"/>
</dbReference>
<evidence type="ECO:0000256" key="1">
    <source>
        <dbReference type="ARBA" id="ARBA00007789"/>
    </source>
</evidence>
<proteinExistence type="predicted"/>
<dbReference type="GO" id="GO:0005829">
    <property type="term" value="C:cytosol"/>
    <property type="evidence" value="ECO:0007669"/>
    <property type="project" value="TreeGrafter"/>
</dbReference>
<evidence type="ECO:0000259" key="2">
    <source>
        <dbReference type="Pfam" id="PF00296"/>
    </source>
</evidence>
<dbReference type="Proteomes" id="UP000005723">
    <property type="component" value="Unassembled WGS sequence"/>
</dbReference>
<dbReference type="HOGENOM" id="CLU_027853_9_0_6"/>
<dbReference type="InterPro" id="IPR011251">
    <property type="entry name" value="Luciferase-like_dom"/>
</dbReference>
<dbReference type="EC" id="1.-.-.-" evidence="3"/>
<protein>
    <submittedName>
        <fullName evidence="3">Luciferase family oxidoreductase, FMN-dependent, PP_0088 family</fullName>
        <ecNumber evidence="3">1.-.-.-</ecNumber>
    </submittedName>
</protein>
<dbReference type="InterPro" id="IPR036661">
    <property type="entry name" value="Luciferase-like_sf"/>
</dbReference>
<comment type="similarity">
    <text evidence="1">To bacterial alkanal monooxygenase alpha and beta chains.</text>
</comment>